<evidence type="ECO:0000313" key="8">
    <source>
        <dbReference type="EMBL" id="MPN36252.1"/>
    </source>
</evidence>
<evidence type="ECO:0000256" key="4">
    <source>
        <dbReference type="ARBA" id="ARBA00022692"/>
    </source>
</evidence>
<evidence type="ECO:0000256" key="7">
    <source>
        <dbReference type="SAM" id="Phobius"/>
    </source>
</evidence>
<comment type="caution">
    <text evidence="8">The sequence shown here is derived from an EMBL/GenBank/DDBJ whole genome shotgun (WGS) entry which is preliminary data.</text>
</comment>
<keyword evidence="2" id="KW-0813">Transport</keyword>
<evidence type="ECO:0000256" key="5">
    <source>
        <dbReference type="ARBA" id="ARBA00022989"/>
    </source>
</evidence>
<dbReference type="AlphaFoldDB" id="A0A645HD06"/>
<feature type="transmembrane region" description="Helical" evidence="7">
    <location>
        <begin position="124"/>
        <end position="144"/>
    </location>
</feature>
<feature type="transmembrane region" description="Helical" evidence="7">
    <location>
        <begin position="99"/>
        <end position="118"/>
    </location>
</feature>
<dbReference type="Pfam" id="PF02028">
    <property type="entry name" value="BCCT"/>
    <property type="match status" value="1"/>
</dbReference>
<sequence length="163" mass="17616">MGAIVLGEMVFFAVFTNHAMYVHYQGLLDIGKIMEQSGAARAIVEIWATLPLSTVVLPVLLLYAFISTATFINGVAYTLAMVTTKGITENDEPSRLNRVVWAVLLGTLAISLLMLGGLKPLQTASVLGGLPMMIVCIIIPISFFKEVNKTGWVMKAPSNKDAE</sequence>
<evidence type="ECO:0000256" key="6">
    <source>
        <dbReference type="ARBA" id="ARBA00023136"/>
    </source>
</evidence>
<evidence type="ECO:0000256" key="1">
    <source>
        <dbReference type="ARBA" id="ARBA00004651"/>
    </source>
</evidence>
<name>A0A645HD06_9ZZZZ</name>
<protein>
    <submittedName>
        <fullName evidence="8">L-carnitine/gamma-butyrobetaine antiporter</fullName>
    </submittedName>
</protein>
<gene>
    <name evidence="8" type="primary">caiT_2</name>
    <name evidence="8" type="ORF">SDC9_183761</name>
</gene>
<evidence type="ECO:0000256" key="3">
    <source>
        <dbReference type="ARBA" id="ARBA00022475"/>
    </source>
</evidence>
<keyword evidence="3" id="KW-1003">Cell membrane</keyword>
<organism evidence="8">
    <name type="scientific">bioreactor metagenome</name>
    <dbReference type="NCBI Taxonomy" id="1076179"/>
    <lineage>
        <taxon>unclassified sequences</taxon>
        <taxon>metagenomes</taxon>
        <taxon>ecological metagenomes</taxon>
    </lineage>
</organism>
<dbReference type="GO" id="GO:0005886">
    <property type="term" value="C:plasma membrane"/>
    <property type="evidence" value="ECO:0007669"/>
    <property type="project" value="UniProtKB-SubCell"/>
</dbReference>
<keyword evidence="6 7" id="KW-0472">Membrane</keyword>
<reference evidence="8" key="1">
    <citation type="submission" date="2019-08" db="EMBL/GenBank/DDBJ databases">
        <authorList>
            <person name="Kucharzyk K."/>
            <person name="Murdoch R.W."/>
            <person name="Higgins S."/>
            <person name="Loffler F."/>
        </authorList>
    </citation>
    <scope>NUCLEOTIDE SEQUENCE</scope>
</reference>
<proteinExistence type="predicted"/>
<dbReference type="EMBL" id="VSSQ01090290">
    <property type="protein sequence ID" value="MPN36252.1"/>
    <property type="molecule type" value="Genomic_DNA"/>
</dbReference>
<keyword evidence="4 7" id="KW-0812">Transmembrane</keyword>
<keyword evidence="5 7" id="KW-1133">Transmembrane helix</keyword>
<accession>A0A645HD06</accession>
<dbReference type="PANTHER" id="PTHR30047">
    <property type="entry name" value="HIGH-AFFINITY CHOLINE TRANSPORT PROTEIN-RELATED"/>
    <property type="match status" value="1"/>
</dbReference>
<evidence type="ECO:0000256" key="2">
    <source>
        <dbReference type="ARBA" id="ARBA00022448"/>
    </source>
</evidence>
<comment type="subcellular location">
    <subcellularLocation>
        <location evidence="1">Cell membrane</location>
        <topology evidence="1">Multi-pass membrane protein</topology>
    </subcellularLocation>
</comment>
<dbReference type="InterPro" id="IPR000060">
    <property type="entry name" value="BCCT_transptr"/>
</dbReference>
<dbReference type="PANTHER" id="PTHR30047:SF11">
    <property type="entry name" value="L-CARNITINE_GAMMA-BUTYROBETAINE ANTIPORTER"/>
    <property type="match status" value="1"/>
</dbReference>
<dbReference type="GO" id="GO:0022857">
    <property type="term" value="F:transmembrane transporter activity"/>
    <property type="evidence" value="ECO:0007669"/>
    <property type="project" value="InterPro"/>
</dbReference>
<feature type="transmembrane region" description="Helical" evidence="7">
    <location>
        <begin position="55"/>
        <end position="79"/>
    </location>
</feature>